<dbReference type="Gene3D" id="1.10.510.10">
    <property type="entry name" value="Transferase(Phosphotransferase) domain 1"/>
    <property type="match status" value="1"/>
</dbReference>
<dbReference type="InterPro" id="IPR008271">
    <property type="entry name" value="Ser/Thr_kinase_AS"/>
</dbReference>
<dbReference type="SUPFAM" id="SSF143744">
    <property type="entry name" value="GlcG-like"/>
    <property type="match status" value="1"/>
</dbReference>
<gene>
    <name evidence="3" type="ORF">GT037_009331</name>
</gene>
<evidence type="ECO:0000259" key="2">
    <source>
        <dbReference type="PROSITE" id="PS50011"/>
    </source>
</evidence>
<keyword evidence="4" id="KW-1185">Reference proteome</keyword>
<accession>A0A8H7AYB2</accession>
<dbReference type="AlphaFoldDB" id="A0A8H7AYB2"/>
<dbReference type="PROSITE" id="PS50011">
    <property type="entry name" value="PROTEIN_KINASE_DOM"/>
    <property type="match status" value="1"/>
</dbReference>
<name>A0A8H7AYB2_9PLEO</name>
<evidence type="ECO:0000256" key="1">
    <source>
        <dbReference type="SAM" id="MobiDB-lite"/>
    </source>
</evidence>
<dbReference type="GO" id="GO:0004672">
    <property type="term" value="F:protein kinase activity"/>
    <property type="evidence" value="ECO:0007669"/>
    <property type="project" value="InterPro"/>
</dbReference>
<dbReference type="Pfam" id="PF00069">
    <property type="entry name" value="Pkinase"/>
    <property type="match status" value="1"/>
</dbReference>
<evidence type="ECO:0000313" key="4">
    <source>
        <dbReference type="Proteomes" id="UP000596902"/>
    </source>
</evidence>
<dbReference type="InterPro" id="IPR011009">
    <property type="entry name" value="Kinase-like_dom_sf"/>
</dbReference>
<dbReference type="Pfam" id="PF03928">
    <property type="entry name" value="HbpS-like"/>
    <property type="match status" value="1"/>
</dbReference>
<dbReference type="SUPFAM" id="SSF56112">
    <property type="entry name" value="Protein kinase-like (PK-like)"/>
    <property type="match status" value="1"/>
</dbReference>
<feature type="domain" description="Protein kinase" evidence="2">
    <location>
        <begin position="94"/>
        <end position="401"/>
    </location>
</feature>
<feature type="non-terminal residue" evidence="3">
    <location>
        <position position="1"/>
    </location>
</feature>
<dbReference type="PANTHER" id="PTHR42678">
    <property type="entry name" value="AMIDASE"/>
    <property type="match status" value="1"/>
</dbReference>
<dbReference type="Pfam" id="PF01425">
    <property type="entry name" value="Amidase"/>
    <property type="match status" value="1"/>
</dbReference>
<evidence type="ECO:0000313" key="3">
    <source>
        <dbReference type="EMBL" id="KAF7672830.1"/>
    </source>
</evidence>
<dbReference type="InterPro" id="IPR005624">
    <property type="entry name" value="PduO/GlcC-like"/>
</dbReference>
<dbReference type="RefSeq" id="XP_038783180.1">
    <property type="nucleotide sequence ID" value="XM_038934378.1"/>
</dbReference>
<dbReference type="Proteomes" id="UP000596902">
    <property type="component" value="Unassembled WGS sequence"/>
</dbReference>
<reference evidence="3" key="1">
    <citation type="submission" date="2020-01" db="EMBL/GenBank/DDBJ databases">
        <authorList>
            <person name="Feng Z.H.Z."/>
        </authorList>
    </citation>
    <scope>NUCLEOTIDE SEQUENCE</scope>
    <source>
        <strain evidence="3">CBS107.38</strain>
    </source>
</reference>
<reference evidence="3" key="2">
    <citation type="submission" date="2020-08" db="EMBL/GenBank/DDBJ databases">
        <title>Draft Genome Sequence of Cumin Blight Pathogen Alternaria burnsii.</title>
        <authorList>
            <person name="Feng Z."/>
        </authorList>
    </citation>
    <scope>NUCLEOTIDE SEQUENCE</scope>
    <source>
        <strain evidence="3">CBS107.38</strain>
    </source>
</reference>
<proteinExistence type="predicted"/>
<dbReference type="InterPro" id="IPR023631">
    <property type="entry name" value="Amidase_dom"/>
</dbReference>
<comment type="caution">
    <text evidence="3">The sequence shown here is derived from an EMBL/GenBank/DDBJ whole genome shotgun (WGS) entry which is preliminary data.</text>
</comment>
<dbReference type="InterPro" id="IPR036928">
    <property type="entry name" value="AS_sf"/>
</dbReference>
<dbReference type="InterPro" id="IPR000719">
    <property type="entry name" value="Prot_kinase_dom"/>
</dbReference>
<dbReference type="EMBL" id="JAAABM010000015">
    <property type="protein sequence ID" value="KAF7672830.1"/>
    <property type="molecule type" value="Genomic_DNA"/>
</dbReference>
<dbReference type="SUPFAM" id="SSF75304">
    <property type="entry name" value="Amidase signature (AS) enzymes"/>
    <property type="match status" value="1"/>
</dbReference>
<organism evidence="3 4">
    <name type="scientific">Alternaria burnsii</name>
    <dbReference type="NCBI Taxonomy" id="1187904"/>
    <lineage>
        <taxon>Eukaryota</taxon>
        <taxon>Fungi</taxon>
        <taxon>Dikarya</taxon>
        <taxon>Ascomycota</taxon>
        <taxon>Pezizomycotina</taxon>
        <taxon>Dothideomycetes</taxon>
        <taxon>Pleosporomycetidae</taxon>
        <taxon>Pleosporales</taxon>
        <taxon>Pleosporineae</taxon>
        <taxon>Pleosporaceae</taxon>
        <taxon>Alternaria</taxon>
        <taxon>Alternaria sect. Alternaria</taxon>
    </lineage>
</organism>
<dbReference type="GO" id="GO:0005524">
    <property type="term" value="F:ATP binding"/>
    <property type="evidence" value="ECO:0007669"/>
    <property type="project" value="InterPro"/>
</dbReference>
<feature type="region of interest" description="Disordered" evidence="1">
    <location>
        <begin position="829"/>
        <end position="848"/>
    </location>
</feature>
<dbReference type="PROSITE" id="PS00108">
    <property type="entry name" value="PROTEIN_KINASE_ST"/>
    <property type="match status" value="1"/>
</dbReference>
<protein>
    <recommendedName>
        <fullName evidence="2">Protein kinase domain-containing protein</fullName>
    </recommendedName>
</protein>
<dbReference type="GeneID" id="62207556"/>
<dbReference type="PANTHER" id="PTHR42678:SF34">
    <property type="entry name" value="OS04G0183300 PROTEIN"/>
    <property type="match status" value="1"/>
</dbReference>
<sequence length="1027" mass="113742">IMFKFVGELMGVDKEERAWPSMQIVGHRTYHENSIPQTWVLAHQNGRLYLGIKEGTMSNSQADCTDPSLWRDPETCLPPPELDPANLYPKVLPRYNLFHPHKHVAGDVYKKQGTIMKADRRYLWQALNTTFVAHTTAREIDACQILDSQPHKSICKYYGVETSSVLLFKYRNETINLTMDQGRVLNLVFEKYDCNLREAIERGYPIHIRDCLQSIAAGIQHMHSLKLVHGDVKPENILVKWSNSAHDAMALRYVIGDFDSTQWKGSVIGGKYGTPFWSRDKKPGVDIVEEDDDWFGFDQLRKCCWRIMVPGSLLGILIIGGAVYFNRQLELSKPLPSLYEADIDAVADGLERSLFTSLHLVKTYIARIEEVNDILRPVTEINPDALIIAAALDKERSEGMVRGPLHGIPVLIKDTIATKDKMNNTAGSYALVGAKVFADSTVAKRLREAGAIILGKTNPSEWGSFRIFNSSNGWSAYGGQTYGPFYPHQDPSGSSSGSAVAASLGLATITLGAETCGSIIDPASYNNVVGMKPTVGFTSRHLVIPISEHMDTIGPLTKTVKDSAYLLQGIAGFDIHDNYTSAIPEDVDMDFVGACKLSALKGARLGVPRNVIQLMSNGITRSMVKAFDDSLEVLRAAGAVVVESDFPAAREFLDDSTIGAKIMGADFVVNIENYLRQLAYNPHNIKNLVELRKWTQDSSLEGYPSKPTELWDTVLQNWNNTEAGFWRAYQQGLYYDGEGGLLGTIERHNLDAVLLPSHFSWNFAGVAGAPIVSVPIGAMHSDQPIVSDADGLVSSAPNIPFGFSFLGAKFNDAKIIGLAYAFEQRTLPSPTEAPSMSHSSSQSTNKMLNTLPKPTRDLTELAKEERSFTFNHFTCEHAWVIGNILRNALRTAECPALIQISSANQTLFHSPSLPGIMPDHEKWSERKRNTVLRWGHSTWFMSCQFEGDYKRFAEHNAMSGDEWSRYTIEGGGYPVFVKGVEGVVGAIVVVGLSVDSEQAHGVVVKAVEEYKDLREGFRSPMRSMTVK</sequence>
<dbReference type="InterPro" id="IPR038084">
    <property type="entry name" value="PduO/GlcC-like_sf"/>
</dbReference>
<dbReference type="Gene3D" id="3.90.1300.10">
    <property type="entry name" value="Amidase signature (AS) domain"/>
    <property type="match status" value="1"/>
</dbReference>
<dbReference type="Gene3D" id="3.30.450.150">
    <property type="entry name" value="Haem-degrading domain"/>
    <property type="match status" value="1"/>
</dbReference>
<dbReference type="SMART" id="SM00220">
    <property type="entry name" value="S_TKc"/>
    <property type="match status" value="1"/>
</dbReference>